<gene>
    <name evidence="1" type="ORF">COCSUDRAFT_32382</name>
</gene>
<dbReference type="EMBL" id="AGSI01000003">
    <property type="protein sequence ID" value="EIE25796.1"/>
    <property type="molecule type" value="Genomic_DNA"/>
</dbReference>
<evidence type="ECO:0000313" key="1">
    <source>
        <dbReference type="EMBL" id="EIE25796.1"/>
    </source>
</evidence>
<dbReference type="Proteomes" id="UP000007264">
    <property type="component" value="Unassembled WGS sequence"/>
</dbReference>
<proteinExistence type="predicted"/>
<comment type="caution">
    <text evidence="1">The sequence shown here is derived from an EMBL/GenBank/DDBJ whole genome shotgun (WGS) entry which is preliminary data.</text>
</comment>
<dbReference type="OrthoDB" id="411785at2759"/>
<dbReference type="KEGG" id="csl:COCSUDRAFT_32382"/>
<dbReference type="AlphaFoldDB" id="I0Z577"/>
<reference evidence="1 2" key="1">
    <citation type="journal article" date="2012" name="Genome Biol.">
        <title>The genome of the polar eukaryotic microalga coccomyxa subellipsoidea reveals traits of cold adaptation.</title>
        <authorList>
            <person name="Blanc G."/>
            <person name="Agarkova I."/>
            <person name="Grimwood J."/>
            <person name="Kuo A."/>
            <person name="Brueggeman A."/>
            <person name="Dunigan D."/>
            <person name="Gurnon J."/>
            <person name="Ladunga I."/>
            <person name="Lindquist E."/>
            <person name="Lucas S."/>
            <person name="Pangilinan J."/>
            <person name="Proschold T."/>
            <person name="Salamov A."/>
            <person name="Schmutz J."/>
            <person name="Weeks D."/>
            <person name="Yamada T."/>
            <person name="Claverie J.M."/>
            <person name="Grigoriev I."/>
            <person name="Van Etten J."/>
            <person name="Lomsadze A."/>
            <person name="Borodovsky M."/>
        </authorList>
    </citation>
    <scope>NUCLEOTIDE SEQUENCE [LARGE SCALE GENOMIC DNA]</scope>
    <source>
        <strain evidence="1 2">C-169</strain>
    </source>
</reference>
<name>I0Z577_COCSC</name>
<dbReference type="RefSeq" id="XP_005650340.1">
    <property type="nucleotide sequence ID" value="XM_005650283.1"/>
</dbReference>
<organism evidence="1 2">
    <name type="scientific">Coccomyxa subellipsoidea (strain C-169)</name>
    <name type="common">Green microalga</name>
    <dbReference type="NCBI Taxonomy" id="574566"/>
    <lineage>
        <taxon>Eukaryota</taxon>
        <taxon>Viridiplantae</taxon>
        <taxon>Chlorophyta</taxon>
        <taxon>core chlorophytes</taxon>
        <taxon>Trebouxiophyceae</taxon>
        <taxon>Trebouxiophyceae incertae sedis</taxon>
        <taxon>Coccomyxaceae</taxon>
        <taxon>Coccomyxa</taxon>
        <taxon>Coccomyxa subellipsoidea</taxon>
    </lineage>
</organism>
<sequence>MAQEWRVLRFNEVTRQSVARVWQPLDGSSGAHAQADCLGMEYLKTMASAAQLHP</sequence>
<protein>
    <submittedName>
        <fullName evidence="1">Uncharacterized protein</fullName>
    </submittedName>
</protein>
<evidence type="ECO:0000313" key="2">
    <source>
        <dbReference type="Proteomes" id="UP000007264"/>
    </source>
</evidence>
<dbReference type="GeneID" id="17043800"/>
<keyword evidence="2" id="KW-1185">Reference proteome</keyword>
<accession>I0Z577</accession>